<reference evidence="1 2" key="1">
    <citation type="journal article" date="2018" name="Front. Plant Sci.">
        <title>Red Clover (Trifolium pratense) and Zigzag Clover (T. medium) - A Picture of Genomic Similarities and Differences.</title>
        <authorList>
            <person name="Dluhosova J."/>
            <person name="Istvanek J."/>
            <person name="Nedelnik J."/>
            <person name="Repkova J."/>
        </authorList>
    </citation>
    <scope>NUCLEOTIDE SEQUENCE [LARGE SCALE GENOMIC DNA]</scope>
    <source>
        <strain evidence="2">cv. 10/8</strain>
        <tissue evidence="1">Leaf</tissue>
    </source>
</reference>
<evidence type="ECO:0000313" key="1">
    <source>
        <dbReference type="EMBL" id="MCI71328.1"/>
    </source>
</evidence>
<evidence type="ECO:0000313" key="2">
    <source>
        <dbReference type="Proteomes" id="UP000265520"/>
    </source>
</evidence>
<keyword evidence="2" id="KW-1185">Reference proteome</keyword>
<dbReference type="Proteomes" id="UP000265520">
    <property type="component" value="Unassembled WGS sequence"/>
</dbReference>
<organism evidence="1 2">
    <name type="scientific">Trifolium medium</name>
    <dbReference type="NCBI Taxonomy" id="97028"/>
    <lineage>
        <taxon>Eukaryota</taxon>
        <taxon>Viridiplantae</taxon>
        <taxon>Streptophyta</taxon>
        <taxon>Embryophyta</taxon>
        <taxon>Tracheophyta</taxon>
        <taxon>Spermatophyta</taxon>
        <taxon>Magnoliopsida</taxon>
        <taxon>eudicotyledons</taxon>
        <taxon>Gunneridae</taxon>
        <taxon>Pentapetalae</taxon>
        <taxon>rosids</taxon>
        <taxon>fabids</taxon>
        <taxon>Fabales</taxon>
        <taxon>Fabaceae</taxon>
        <taxon>Papilionoideae</taxon>
        <taxon>50 kb inversion clade</taxon>
        <taxon>NPAAA clade</taxon>
        <taxon>Hologalegina</taxon>
        <taxon>IRL clade</taxon>
        <taxon>Trifolieae</taxon>
        <taxon>Trifolium</taxon>
    </lineage>
</organism>
<name>A0A392UE85_9FABA</name>
<protein>
    <submittedName>
        <fullName evidence="1">Uncharacterized protein</fullName>
    </submittedName>
</protein>
<proteinExistence type="predicted"/>
<sequence>ADDSRCTDAYYHPSSSLTELANPTAIHLVLQIFSQATPPTILSTSLAQQQTCDTVPSKSN</sequence>
<comment type="caution">
    <text evidence="1">The sequence shown here is derived from an EMBL/GenBank/DDBJ whole genome shotgun (WGS) entry which is preliminary data.</text>
</comment>
<feature type="non-terminal residue" evidence="1">
    <location>
        <position position="1"/>
    </location>
</feature>
<dbReference type="EMBL" id="LXQA010794206">
    <property type="protein sequence ID" value="MCI71328.1"/>
    <property type="molecule type" value="Genomic_DNA"/>
</dbReference>
<dbReference type="AlphaFoldDB" id="A0A392UE85"/>
<accession>A0A392UE85</accession>